<dbReference type="AlphaFoldDB" id="A0A1I2IJ63"/>
<gene>
    <name evidence="1" type="ORF">SAMN04488541_10333</name>
</gene>
<sequence length="380" mass="44705">MKLLLILLVLSHLHCLGQNNNNVIVLDSLLIPLKDKLFSNIPLIQKKNDKFFIYDFVSERLLIADINLNPLKDAILSPGKALLVNSSKEVKLLYRNMYVGEKTIYLLSSSIDRYSYELFKQPRHKLSYKNPNDSFRTIAVPDVGFLVQESNKKNYYLVRIYTPSTKSNLVDVCNKDFYQRPMYAIFEKNMVDTAYTSIERMIIPHDKIYQEKLPLGYTYMQTITFGKKGHLITTEGASEKIRIYNIEGKEIEVLGEKGKYMTKNDTFPYLFYTQDTSRGFLQKVEKFMERNASRNPVYGQAYYDAQSDKIYREYSPSVVEEERRRRYMQIYQKKKLRTDIPFPTEYRIISIENNIIWTYKVNPDGETPPQFIYKLKILGI</sequence>
<accession>A0A1I2IJ63</accession>
<evidence type="ECO:0000313" key="1">
    <source>
        <dbReference type="EMBL" id="SFF42274.1"/>
    </source>
</evidence>
<evidence type="ECO:0000313" key="2">
    <source>
        <dbReference type="Proteomes" id="UP000199513"/>
    </source>
</evidence>
<keyword evidence="2" id="KW-1185">Reference proteome</keyword>
<reference evidence="1 2" key="1">
    <citation type="submission" date="2016-10" db="EMBL/GenBank/DDBJ databases">
        <authorList>
            <person name="de Groot N.N."/>
        </authorList>
    </citation>
    <scope>NUCLEOTIDE SEQUENCE [LARGE SCALE GENOMIC DNA]</scope>
    <source>
        <strain>GEY</strain>
        <strain evidence="2">DSM 9560</strain>
    </source>
</reference>
<organism evidence="1 2">
    <name type="scientific">Thermoflexibacter ruber</name>
    <dbReference type="NCBI Taxonomy" id="1003"/>
    <lineage>
        <taxon>Bacteria</taxon>
        <taxon>Pseudomonadati</taxon>
        <taxon>Bacteroidota</taxon>
        <taxon>Cytophagia</taxon>
        <taxon>Cytophagales</taxon>
        <taxon>Thermoflexibacteraceae</taxon>
        <taxon>Thermoflexibacter</taxon>
    </lineage>
</organism>
<dbReference type="STRING" id="1003.SAMN04488541_10333"/>
<protein>
    <submittedName>
        <fullName evidence="1">Uncharacterized protein</fullName>
    </submittedName>
</protein>
<dbReference type="EMBL" id="FONY01000033">
    <property type="protein sequence ID" value="SFF42274.1"/>
    <property type="molecule type" value="Genomic_DNA"/>
</dbReference>
<dbReference type="Proteomes" id="UP000199513">
    <property type="component" value="Unassembled WGS sequence"/>
</dbReference>
<proteinExistence type="predicted"/>
<name>A0A1I2IJ63_9BACT</name>